<evidence type="ECO:0000313" key="6">
    <source>
        <dbReference type="Proteomes" id="UP000078348"/>
    </source>
</evidence>
<dbReference type="GO" id="GO:0005829">
    <property type="term" value="C:cytosol"/>
    <property type="evidence" value="ECO:0007669"/>
    <property type="project" value="TreeGrafter"/>
</dbReference>
<dbReference type="GO" id="GO:0016239">
    <property type="term" value="P:positive regulation of macroautophagy"/>
    <property type="evidence" value="ECO:0007669"/>
    <property type="project" value="TreeGrafter"/>
</dbReference>
<dbReference type="AlphaFoldDB" id="A0A196SP47"/>
<feature type="repeat" description="WD" evidence="3">
    <location>
        <begin position="108"/>
        <end position="150"/>
    </location>
</feature>
<feature type="compositionally biased region" description="Basic residues" evidence="4">
    <location>
        <begin position="680"/>
        <end position="695"/>
    </location>
</feature>
<reference evidence="5 6" key="1">
    <citation type="submission" date="2016-05" db="EMBL/GenBank/DDBJ databases">
        <title>Nuclear genome of Blastocystis sp. subtype 1 NandII.</title>
        <authorList>
            <person name="Gentekaki E."/>
            <person name="Curtis B."/>
            <person name="Stairs C."/>
            <person name="Eme L."/>
            <person name="Herman E."/>
            <person name="Klimes V."/>
            <person name="Arias M.C."/>
            <person name="Elias M."/>
            <person name="Hilliou F."/>
            <person name="Klute M."/>
            <person name="Malik S.-B."/>
            <person name="Pightling A."/>
            <person name="Rachubinski R."/>
            <person name="Salas D."/>
            <person name="Schlacht A."/>
            <person name="Suga H."/>
            <person name="Archibald J."/>
            <person name="Ball S.G."/>
            <person name="Clark G."/>
            <person name="Dacks J."/>
            <person name="Van Der Giezen M."/>
            <person name="Tsaousis A."/>
            <person name="Roger A."/>
        </authorList>
    </citation>
    <scope>NUCLEOTIDE SEQUENCE [LARGE SCALE GENOMIC DNA]</scope>
    <source>
        <strain evidence="6">ATCC 50177 / NandII</strain>
    </source>
</reference>
<evidence type="ECO:0000256" key="2">
    <source>
        <dbReference type="ARBA" id="ARBA00022737"/>
    </source>
</evidence>
<dbReference type="InterPro" id="IPR001680">
    <property type="entry name" value="WD40_rpt"/>
</dbReference>
<keyword evidence="6" id="KW-1185">Reference proteome</keyword>
<accession>A0A196SP47</accession>
<dbReference type="Gene3D" id="2.130.10.10">
    <property type="entry name" value="YVTN repeat-like/Quinoprotein amine dehydrogenase"/>
    <property type="match status" value="1"/>
</dbReference>
<dbReference type="GO" id="GO:0005774">
    <property type="term" value="C:vacuolar membrane"/>
    <property type="evidence" value="ECO:0007669"/>
    <property type="project" value="TreeGrafter"/>
</dbReference>
<keyword evidence="1 3" id="KW-0853">WD repeat</keyword>
<dbReference type="PANTHER" id="PTHR46200:SF1">
    <property type="entry name" value="GATOR COMPLEX PROTEIN WDR24"/>
    <property type="match status" value="1"/>
</dbReference>
<proteinExistence type="predicted"/>
<evidence type="ECO:0000313" key="5">
    <source>
        <dbReference type="EMBL" id="OAO17594.1"/>
    </source>
</evidence>
<dbReference type="SMART" id="SM00320">
    <property type="entry name" value="WD40"/>
    <property type="match status" value="5"/>
</dbReference>
<dbReference type="PROSITE" id="PS50082">
    <property type="entry name" value="WD_REPEATS_2"/>
    <property type="match status" value="1"/>
</dbReference>
<name>A0A196SP47_BLAHN</name>
<dbReference type="InterPro" id="IPR015943">
    <property type="entry name" value="WD40/YVTN_repeat-like_dom_sf"/>
</dbReference>
<organism evidence="5 6">
    <name type="scientific">Blastocystis sp. subtype 1 (strain ATCC 50177 / NandII)</name>
    <dbReference type="NCBI Taxonomy" id="478820"/>
    <lineage>
        <taxon>Eukaryota</taxon>
        <taxon>Sar</taxon>
        <taxon>Stramenopiles</taxon>
        <taxon>Bigyra</taxon>
        <taxon>Opalozoa</taxon>
        <taxon>Opalinata</taxon>
        <taxon>Blastocystidae</taxon>
        <taxon>Blastocystis</taxon>
    </lineage>
</organism>
<dbReference type="Pfam" id="PF00400">
    <property type="entry name" value="WD40"/>
    <property type="match status" value="1"/>
</dbReference>
<dbReference type="InterPro" id="IPR036322">
    <property type="entry name" value="WD40_repeat_dom_sf"/>
</dbReference>
<dbReference type="EMBL" id="LXWW01000024">
    <property type="protein sequence ID" value="OAO17594.1"/>
    <property type="molecule type" value="Genomic_DNA"/>
</dbReference>
<comment type="caution">
    <text evidence="5">The sequence shown here is derived from an EMBL/GenBank/DDBJ whole genome shotgun (WGS) entry which is preliminary data.</text>
</comment>
<gene>
    <name evidence="5" type="ORF">AV274_0672</name>
</gene>
<protein>
    <submittedName>
        <fullName evidence="5">WD repeat-containing protein 24-like protein</fullName>
    </submittedName>
</protein>
<sequence>MSFYEVNPLKSIHGEEIINVFRPSRIDNSKIMIGCQNNLGVVSLDSGWNVKHEQLKFSKEKRREKPYPVLQLNSHPTEVYTIASTNAIGSVILWDIDYNKHVKTCSTLGSHSSMCQGLSWNPKNPNLLLSCSQDGSIYLWDRRQYSTARQWNLSSGAHGISCVMFDPFQENLFSAIHDDSTLHMFDMSSDSPLASHRSPDSCSFTTLLYNQYKPGVMAVGCSNHSILLFSTANRGFADLFSSLYHPSADIQITPPSLIETEFAIRDISWNPQNPNMLAACGMSDGNAVCVWDIRRPSMPYTLLEQSQRVKEVYWMAHPGSSASREYLVLLQDRHTATSIDVFPLRSLTPLVEKVCLTSLRVCKMDTVVGTLNADMRAEEHIPAELGENELYPFTHPNTLLFQAHLHDAPDNVGFLYDLPTLKTLLHAYHYVCDAVCPTLADLCHFNAAVCEAHGLPSIACVWYVLSTLVAVKPIRQDEEGVHVRSRSIISPTRSRGNSLSSVPHANSLGDMASGTARNNSFTSLHSMQDASYSPDLCHVVTDLSLTKDLSFLRAFVREGDLQSAVTISLVLWNSLKNDEAAKSEIQTWLECFFDLLSREECYEELVRMREICSIVGMPKDEHYRPEITFQTATKQDEKNFHLSPQFFASDGRLAQAPESDAAMEDIPFIVTGGEAVSSPPRKKGERRGRHGPKHLRNKEIDTGMARSNQASGESNVNSFCSVCQAKNQGMMMMCLRCGHGGHLRHIREWFSDDVHNWKKKCAIATCTCHCVFREEETDSVQ</sequence>
<dbReference type="PANTHER" id="PTHR46200">
    <property type="entry name" value="GATOR COMPLEX PROTEIN WDR24"/>
    <property type="match status" value="1"/>
</dbReference>
<dbReference type="GO" id="GO:1904263">
    <property type="term" value="P:positive regulation of TORC1 signaling"/>
    <property type="evidence" value="ECO:0007669"/>
    <property type="project" value="TreeGrafter"/>
</dbReference>
<evidence type="ECO:0000256" key="1">
    <source>
        <dbReference type="ARBA" id="ARBA00022574"/>
    </source>
</evidence>
<feature type="region of interest" description="Disordered" evidence="4">
    <location>
        <begin position="673"/>
        <end position="695"/>
    </location>
</feature>
<dbReference type="GO" id="GO:0061700">
    <property type="term" value="C:GATOR2 complex"/>
    <property type="evidence" value="ECO:0007669"/>
    <property type="project" value="TreeGrafter"/>
</dbReference>
<dbReference type="SUPFAM" id="SSF50978">
    <property type="entry name" value="WD40 repeat-like"/>
    <property type="match status" value="1"/>
</dbReference>
<dbReference type="OrthoDB" id="60955at2759"/>
<evidence type="ECO:0000256" key="3">
    <source>
        <dbReference type="PROSITE-ProRule" id="PRU00221"/>
    </source>
</evidence>
<evidence type="ECO:0000256" key="4">
    <source>
        <dbReference type="SAM" id="MobiDB-lite"/>
    </source>
</evidence>
<dbReference type="Proteomes" id="UP000078348">
    <property type="component" value="Unassembled WGS sequence"/>
</dbReference>
<dbReference type="PROSITE" id="PS50294">
    <property type="entry name" value="WD_REPEATS_REGION"/>
    <property type="match status" value="1"/>
</dbReference>
<keyword evidence="2" id="KW-0677">Repeat</keyword>
<dbReference type="InterPro" id="IPR037590">
    <property type="entry name" value="WDR24"/>
</dbReference>
<dbReference type="STRING" id="478820.A0A196SP47"/>